<dbReference type="EMBL" id="JBHSXS010000012">
    <property type="protein sequence ID" value="MFC6882214.1"/>
    <property type="molecule type" value="Genomic_DNA"/>
</dbReference>
<proteinExistence type="predicted"/>
<feature type="transmembrane region" description="Helical" evidence="6">
    <location>
        <begin position="166"/>
        <end position="189"/>
    </location>
</feature>
<sequence>MTALPVFLRRAEHRHRRLIGAALFRIVLGVSGLEFYLSSYPDRRLLWGPRGYLPHEAFHRLVEPDWSLYGLNGSTPYFEVLFHLGLAVAAAYTVIGGRLLTAAHFVLLASLYMRSPQALDHAHVLARIMLPFSVATVTDAYLSPFARRRRARLRRAEARPPSVSAMAHNCALFLMVFQTSAVYLMAGLWKVLDPDWRNGTAAYYVVHSGLSDTGPVAALAALWPVTTPLTYGTVALEIGFPFLAASRRRRVRLALLSAAVSLHVAIAVSTPLLNFCLVMIACDLLVPRDGDYRSLRRGGWRNHLRRGPRPRERASAEAPSKGPSLPAPRRASPSETPEPHNP</sequence>
<dbReference type="PANTHER" id="PTHR39535:SF2">
    <property type="entry name" value="HTTM DOMAIN-CONTAINING PROTEIN"/>
    <property type="match status" value="1"/>
</dbReference>
<organism evidence="8 9">
    <name type="scientific">Actinomadura yumaensis</name>
    <dbReference type="NCBI Taxonomy" id="111807"/>
    <lineage>
        <taxon>Bacteria</taxon>
        <taxon>Bacillati</taxon>
        <taxon>Actinomycetota</taxon>
        <taxon>Actinomycetes</taxon>
        <taxon>Streptosporangiales</taxon>
        <taxon>Thermomonosporaceae</taxon>
        <taxon>Actinomadura</taxon>
    </lineage>
</organism>
<keyword evidence="9" id="KW-1185">Reference proteome</keyword>
<feature type="transmembrane region" description="Helical" evidence="6">
    <location>
        <begin position="80"/>
        <end position="112"/>
    </location>
</feature>
<feature type="transmembrane region" description="Helical" evidence="6">
    <location>
        <begin position="229"/>
        <end position="246"/>
    </location>
</feature>
<feature type="transmembrane region" description="Helical" evidence="6">
    <location>
        <begin position="124"/>
        <end position="146"/>
    </location>
</feature>
<dbReference type="RefSeq" id="WP_160822698.1">
    <property type="nucleotide sequence ID" value="NZ_JBHSXE010000001.1"/>
</dbReference>
<evidence type="ECO:0000313" key="9">
    <source>
        <dbReference type="Proteomes" id="UP001596380"/>
    </source>
</evidence>
<feature type="domain" description="HTTM-like" evidence="7">
    <location>
        <begin position="13"/>
        <end position="290"/>
    </location>
</feature>
<evidence type="ECO:0000313" key="8">
    <source>
        <dbReference type="EMBL" id="MFC6882214.1"/>
    </source>
</evidence>
<evidence type="ECO:0000256" key="6">
    <source>
        <dbReference type="SAM" id="Phobius"/>
    </source>
</evidence>
<feature type="region of interest" description="Disordered" evidence="5">
    <location>
        <begin position="300"/>
        <end position="342"/>
    </location>
</feature>
<evidence type="ECO:0000256" key="3">
    <source>
        <dbReference type="ARBA" id="ARBA00022989"/>
    </source>
</evidence>
<feature type="compositionally biased region" description="Low complexity" evidence="5">
    <location>
        <begin position="323"/>
        <end position="334"/>
    </location>
</feature>
<dbReference type="SMART" id="SM00752">
    <property type="entry name" value="HTTM"/>
    <property type="match status" value="1"/>
</dbReference>
<keyword evidence="3 6" id="KW-1133">Transmembrane helix</keyword>
<evidence type="ECO:0000256" key="4">
    <source>
        <dbReference type="ARBA" id="ARBA00023136"/>
    </source>
</evidence>
<comment type="caution">
    <text evidence="8">The sequence shown here is derived from an EMBL/GenBank/DDBJ whole genome shotgun (WGS) entry which is preliminary data.</text>
</comment>
<feature type="transmembrane region" description="Helical" evidence="6">
    <location>
        <begin position="253"/>
        <end position="280"/>
    </location>
</feature>
<name>A0ABW2CK97_9ACTN</name>
<protein>
    <recommendedName>
        <fullName evidence="7">HTTM-like domain-containing protein</fullName>
    </recommendedName>
</protein>
<dbReference type="InterPro" id="IPR052964">
    <property type="entry name" value="Sporulation_signal_mat"/>
</dbReference>
<evidence type="ECO:0000256" key="5">
    <source>
        <dbReference type="SAM" id="MobiDB-lite"/>
    </source>
</evidence>
<evidence type="ECO:0000256" key="2">
    <source>
        <dbReference type="ARBA" id="ARBA00022692"/>
    </source>
</evidence>
<gene>
    <name evidence="8" type="ORF">ACFQKB_20845</name>
</gene>
<evidence type="ECO:0000256" key="1">
    <source>
        <dbReference type="ARBA" id="ARBA00004127"/>
    </source>
</evidence>
<dbReference type="PANTHER" id="PTHR39535">
    <property type="entry name" value="SPORULATION-DELAYING PROTEIN SDPB"/>
    <property type="match status" value="1"/>
</dbReference>
<dbReference type="Proteomes" id="UP001596380">
    <property type="component" value="Unassembled WGS sequence"/>
</dbReference>
<accession>A0ABW2CK97</accession>
<reference evidence="9" key="1">
    <citation type="journal article" date="2019" name="Int. J. Syst. Evol. Microbiol.">
        <title>The Global Catalogue of Microorganisms (GCM) 10K type strain sequencing project: providing services to taxonomists for standard genome sequencing and annotation.</title>
        <authorList>
            <consortium name="The Broad Institute Genomics Platform"/>
            <consortium name="The Broad Institute Genome Sequencing Center for Infectious Disease"/>
            <person name="Wu L."/>
            <person name="Ma J."/>
        </authorList>
    </citation>
    <scope>NUCLEOTIDE SEQUENCE [LARGE SCALE GENOMIC DNA]</scope>
    <source>
        <strain evidence="9">JCM 3369</strain>
    </source>
</reference>
<comment type="subcellular location">
    <subcellularLocation>
        <location evidence="1">Endomembrane system</location>
        <topology evidence="1">Multi-pass membrane protein</topology>
    </subcellularLocation>
</comment>
<keyword evidence="2 6" id="KW-0812">Transmembrane</keyword>
<keyword evidence="4 6" id="KW-0472">Membrane</keyword>
<dbReference type="InterPro" id="IPR011020">
    <property type="entry name" value="HTTM-like"/>
</dbReference>
<evidence type="ECO:0000259" key="7">
    <source>
        <dbReference type="SMART" id="SM00752"/>
    </source>
</evidence>